<dbReference type="AlphaFoldDB" id="A0A8J8SX21"/>
<evidence type="ECO:0000313" key="2">
    <source>
        <dbReference type="Proteomes" id="UP000785679"/>
    </source>
</evidence>
<dbReference type="Proteomes" id="UP000785679">
    <property type="component" value="Unassembled WGS sequence"/>
</dbReference>
<reference evidence="1" key="1">
    <citation type="submission" date="2019-06" db="EMBL/GenBank/DDBJ databases">
        <authorList>
            <person name="Zheng W."/>
        </authorList>
    </citation>
    <scope>NUCLEOTIDE SEQUENCE</scope>
    <source>
        <strain evidence="1">QDHG01</strain>
    </source>
</reference>
<accession>A0A8J8SX21</accession>
<name>A0A8J8SX21_HALGN</name>
<organism evidence="1 2">
    <name type="scientific">Halteria grandinella</name>
    <dbReference type="NCBI Taxonomy" id="5974"/>
    <lineage>
        <taxon>Eukaryota</taxon>
        <taxon>Sar</taxon>
        <taxon>Alveolata</taxon>
        <taxon>Ciliophora</taxon>
        <taxon>Intramacronucleata</taxon>
        <taxon>Spirotrichea</taxon>
        <taxon>Stichotrichia</taxon>
        <taxon>Sporadotrichida</taxon>
        <taxon>Halteriidae</taxon>
        <taxon>Halteria</taxon>
    </lineage>
</organism>
<comment type="caution">
    <text evidence="1">The sequence shown here is derived from an EMBL/GenBank/DDBJ whole genome shotgun (WGS) entry which is preliminary data.</text>
</comment>
<gene>
    <name evidence="1" type="ORF">FGO68_gene10221</name>
</gene>
<sequence>MSVKTCYQIRQKSLVNKKTTIEILNGNAKRQANRNIILTSTLTLQFEDMNQTKAFLIKSASTQHWLKVKCSAKIRKMQRSS</sequence>
<proteinExistence type="predicted"/>
<evidence type="ECO:0000313" key="1">
    <source>
        <dbReference type="EMBL" id="TNV73458.1"/>
    </source>
</evidence>
<dbReference type="EMBL" id="RRYP01018839">
    <property type="protein sequence ID" value="TNV73458.1"/>
    <property type="molecule type" value="Genomic_DNA"/>
</dbReference>
<protein>
    <submittedName>
        <fullName evidence="1">Uncharacterized protein</fullName>
    </submittedName>
</protein>
<keyword evidence="2" id="KW-1185">Reference proteome</keyword>